<evidence type="ECO:0000313" key="4">
    <source>
        <dbReference type="Proteomes" id="UP000186309"/>
    </source>
</evidence>
<feature type="region of interest" description="Disordered" evidence="1">
    <location>
        <begin position="299"/>
        <end position="335"/>
    </location>
</feature>
<gene>
    <name evidence="3" type="ORF">BSF38_02166</name>
</gene>
<sequence length="335" mass="36514">MKMRYLHIAFAVAMAAVAFVALKPGDPFEQILSDWGAAENAYMAALGRAKTADARRRIEAELKPQPALYAARLVDLAEARPDDRGALTGLCWAVVNAPETDAGRRALALLKDERIARADPKALGDALERTRTSMPRRPSSLAPLVLARASRCFGDPRAARLLTWVCVNDFGSDRPEESPTFAEAADMLTDQFADSPDISNFCEVLGSVNGSPTWGGKYENHLRLILEMNRTRLVRCTASYAMASIVQGAGELRQEEAAQLYEQFIQDFDASDPAIVRVERNLVASARSQLAIIRSRRLGGESSRRDGRSGASPVAEAQEDLTSTHPRYALRAGPG</sequence>
<dbReference type="RefSeq" id="WP_076345482.1">
    <property type="nucleotide sequence ID" value="NZ_CP019082.1"/>
</dbReference>
<accession>A0A1U7CP42</accession>
<reference evidence="4" key="1">
    <citation type="submission" date="2016-12" db="EMBL/GenBank/DDBJ databases">
        <title>Comparative genomics of four Isosphaeraceae planctomycetes: a common pool of plasmids and glycoside hydrolase genes.</title>
        <authorList>
            <person name="Ivanova A."/>
        </authorList>
    </citation>
    <scope>NUCLEOTIDE SEQUENCE [LARGE SCALE GENOMIC DNA]</scope>
    <source>
        <strain evidence="4">PX4</strain>
    </source>
</reference>
<feature type="compositionally biased region" description="Basic and acidic residues" evidence="1">
    <location>
        <begin position="299"/>
        <end position="308"/>
    </location>
</feature>
<feature type="signal peptide" evidence="2">
    <location>
        <begin position="1"/>
        <end position="20"/>
    </location>
</feature>
<organism evidence="3 4">
    <name type="scientific">Paludisphaera borealis</name>
    <dbReference type="NCBI Taxonomy" id="1387353"/>
    <lineage>
        <taxon>Bacteria</taxon>
        <taxon>Pseudomonadati</taxon>
        <taxon>Planctomycetota</taxon>
        <taxon>Planctomycetia</taxon>
        <taxon>Isosphaerales</taxon>
        <taxon>Isosphaeraceae</taxon>
        <taxon>Paludisphaera</taxon>
    </lineage>
</organism>
<evidence type="ECO:0000256" key="1">
    <source>
        <dbReference type="SAM" id="MobiDB-lite"/>
    </source>
</evidence>
<dbReference type="KEGG" id="pbor:BSF38_02166"/>
<evidence type="ECO:0008006" key="5">
    <source>
        <dbReference type="Google" id="ProtNLM"/>
    </source>
</evidence>
<dbReference type="EMBL" id="CP019082">
    <property type="protein sequence ID" value="APW60679.1"/>
    <property type="molecule type" value="Genomic_DNA"/>
</dbReference>
<evidence type="ECO:0000256" key="2">
    <source>
        <dbReference type="SAM" id="SignalP"/>
    </source>
</evidence>
<proteinExistence type="predicted"/>
<dbReference type="Proteomes" id="UP000186309">
    <property type="component" value="Chromosome"/>
</dbReference>
<evidence type="ECO:0000313" key="3">
    <source>
        <dbReference type="EMBL" id="APW60679.1"/>
    </source>
</evidence>
<name>A0A1U7CP42_9BACT</name>
<feature type="chain" id="PRO_5011962170" description="HEAT repeat domain-containing protein" evidence="2">
    <location>
        <begin position="21"/>
        <end position="335"/>
    </location>
</feature>
<protein>
    <recommendedName>
        <fullName evidence="5">HEAT repeat domain-containing protein</fullName>
    </recommendedName>
</protein>
<dbReference type="AlphaFoldDB" id="A0A1U7CP42"/>
<keyword evidence="4" id="KW-1185">Reference proteome</keyword>
<keyword evidence="2" id="KW-0732">Signal</keyword>